<dbReference type="Proteomes" id="UP000596929">
    <property type="component" value="Unassembled WGS sequence"/>
</dbReference>
<dbReference type="PROSITE" id="PS51704">
    <property type="entry name" value="GP_PDE"/>
    <property type="match status" value="1"/>
</dbReference>
<dbReference type="RefSeq" id="WP_081921672.1">
    <property type="nucleotide sequence ID" value="NZ_JACOOO010000016.1"/>
</dbReference>
<protein>
    <submittedName>
        <fullName evidence="2">Glycerophosphodiester phosphodiesterase family protein</fullName>
    </submittedName>
</protein>
<gene>
    <name evidence="2" type="ORF">H8S20_09990</name>
</gene>
<dbReference type="EMBL" id="JACOOO010000016">
    <property type="protein sequence ID" value="MBC5629224.1"/>
    <property type="molecule type" value="Genomic_DNA"/>
</dbReference>
<proteinExistence type="predicted"/>
<dbReference type="SUPFAM" id="SSF51695">
    <property type="entry name" value="PLC-like phosphodiesterases"/>
    <property type="match status" value="1"/>
</dbReference>
<dbReference type="PANTHER" id="PTHR46211">
    <property type="entry name" value="GLYCEROPHOSPHORYL DIESTER PHOSPHODIESTERASE"/>
    <property type="match status" value="1"/>
</dbReference>
<dbReference type="InterPro" id="IPR032160">
    <property type="entry name" value="DUF4996"/>
</dbReference>
<evidence type="ECO:0000313" key="2">
    <source>
        <dbReference type="EMBL" id="MBC5629224.1"/>
    </source>
</evidence>
<dbReference type="Pfam" id="PF03009">
    <property type="entry name" value="GDPD"/>
    <property type="match status" value="1"/>
</dbReference>
<evidence type="ECO:0000313" key="3">
    <source>
        <dbReference type="Proteomes" id="UP000596929"/>
    </source>
</evidence>
<dbReference type="Gene3D" id="3.20.20.190">
    <property type="entry name" value="Phosphatidylinositol (PI) phosphodiesterase"/>
    <property type="match status" value="1"/>
</dbReference>
<comment type="caution">
    <text evidence="2">The sequence shown here is derived from an EMBL/GenBank/DDBJ whole genome shotgun (WGS) entry which is preliminary data.</text>
</comment>
<sequence length="294" mass="34250">MSCNNNCFMVGKEKYRDINSLLNKKINEKKVLIAVHRGSPGGNIIENTIPAYHNSLRLGGDMFEMDVIKSTDGILYTFHDGTERRNLKEEDNIKTMSSEKIDSLFYYNSIGAPSEFKVERFEDVVKEFNKGELYNIDRAWDIFPEVFEALNKYDYAIGQALFKSPVKKEILEFLEKNEKKYMYMPIVYSLEEIEEVLSYENINLVGLEIIAKDTECDLFNDDVLDRLKSKGLFLWVNAITLDKEIVLYGKLDDNISVIEGPENGWGKLFEKKIDIIQTDWPSLLKEYRDKYFNK</sequence>
<accession>A0ABR7DCV8</accession>
<keyword evidence="3" id="KW-1185">Reference proteome</keyword>
<feature type="domain" description="GP-PDE" evidence="1">
    <location>
        <begin position="31"/>
        <end position="280"/>
    </location>
</feature>
<dbReference type="InterPro" id="IPR017946">
    <property type="entry name" value="PLC-like_Pdiesterase_TIM-brl"/>
</dbReference>
<dbReference type="Pfam" id="PF16387">
    <property type="entry name" value="DUF4996"/>
    <property type="match status" value="1"/>
</dbReference>
<evidence type="ECO:0000259" key="1">
    <source>
        <dbReference type="PROSITE" id="PS51704"/>
    </source>
</evidence>
<dbReference type="CDD" id="cd08566">
    <property type="entry name" value="GDPD_AtGDE_like"/>
    <property type="match status" value="1"/>
</dbReference>
<dbReference type="PANTHER" id="PTHR46211:SF14">
    <property type="entry name" value="GLYCEROPHOSPHODIESTER PHOSPHODIESTERASE"/>
    <property type="match status" value="1"/>
</dbReference>
<dbReference type="InterPro" id="IPR030395">
    <property type="entry name" value="GP_PDE_dom"/>
</dbReference>
<reference evidence="2 3" key="1">
    <citation type="submission" date="2020-08" db="EMBL/GenBank/DDBJ databases">
        <title>Genome public.</title>
        <authorList>
            <person name="Liu C."/>
            <person name="Sun Q."/>
        </authorList>
    </citation>
    <scope>NUCLEOTIDE SEQUENCE [LARGE SCALE GENOMIC DNA]</scope>
    <source>
        <strain evidence="2 3">NSJ-6</strain>
    </source>
</reference>
<organism evidence="2 3">
    <name type="scientific">Clostridium hominis</name>
    <dbReference type="NCBI Taxonomy" id="2763036"/>
    <lineage>
        <taxon>Bacteria</taxon>
        <taxon>Bacillati</taxon>
        <taxon>Bacillota</taxon>
        <taxon>Clostridia</taxon>
        <taxon>Eubacteriales</taxon>
        <taxon>Clostridiaceae</taxon>
        <taxon>Clostridium</taxon>
    </lineage>
</organism>
<name>A0ABR7DCV8_9CLOT</name>